<dbReference type="InterPro" id="IPR004007">
    <property type="entry name" value="DhaL_dom"/>
</dbReference>
<dbReference type="PANTHER" id="PTHR28629">
    <property type="entry name" value="TRIOKINASE/FMN CYCLASE"/>
    <property type="match status" value="1"/>
</dbReference>
<dbReference type="Pfam" id="PF02734">
    <property type="entry name" value="Dak2"/>
    <property type="match status" value="1"/>
</dbReference>
<dbReference type="Gene3D" id="1.25.40.340">
    <property type="match status" value="1"/>
</dbReference>
<dbReference type="EMBL" id="JAVREH010000058">
    <property type="protein sequence ID" value="MDT0263900.1"/>
    <property type="molecule type" value="Genomic_DNA"/>
</dbReference>
<evidence type="ECO:0000256" key="3">
    <source>
        <dbReference type="SAM" id="Coils"/>
    </source>
</evidence>
<keyword evidence="1" id="KW-0808">Transferase</keyword>
<organism evidence="5 6">
    <name type="scientific">Jatrophihabitans lederbergiae</name>
    <dbReference type="NCBI Taxonomy" id="3075547"/>
    <lineage>
        <taxon>Bacteria</taxon>
        <taxon>Bacillati</taxon>
        <taxon>Actinomycetota</taxon>
        <taxon>Actinomycetes</taxon>
        <taxon>Jatrophihabitantales</taxon>
        <taxon>Jatrophihabitantaceae</taxon>
        <taxon>Jatrophihabitans</taxon>
    </lineage>
</organism>
<keyword evidence="6" id="KW-1185">Reference proteome</keyword>
<comment type="caution">
    <text evidence="5">The sequence shown here is derived from an EMBL/GenBank/DDBJ whole genome shotgun (WGS) entry which is preliminary data.</text>
</comment>
<dbReference type="InterPro" id="IPR036117">
    <property type="entry name" value="DhaL_dom_sf"/>
</dbReference>
<evidence type="ECO:0000313" key="5">
    <source>
        <dbReference type="EMBL" id="MDT0263900.1"/>
    </source>
</evidence>
<dbReference type="InterPro" id="IPR050861">
    <property type="entry name" value="Dihydroxyacetone_Kinase"/>
</dbReference>
<protein>
    <submittedName>
        <fullName evidence="5">DAK2 domain-containing protein</fullName>
    </submittedName>
</protein>
<feature type="coiled-coil region" evidence="3">
    <location>
        <begin position="3"/>
        <end position="30"/>
    </location>
</feature>
<keyword evidence="3" id="KW-0175">Coiled coil</keyword>
<evidence type="ECO:0000313" key="6">
    <source>
        <dbReference type="Proteomes" id="UP001183176"/>
    </source>
</evidence>
<evidence type="ECO:0000259" key="4">
    <source>
        <dbReference type="PROSITE" id="PS51480"/>
    </source>
</evidence>
<gene>
    <name evidence="5" type="ORF">RM423_21220</name>
</gene>
<keyword evidence="2" id="KW-0418">Kinase</keyword>
<sequence>MNADELRAVLDDSLVTLEAARDELRDLDAAIGDGDLGITVSAGARAIRASLAELPPDADPALILRTAATRFASANPSTMSALVASGLLAAAKQLGATKVLDRQGFLLILESATTAIQARGGAQLGDKTILDALVPTIEVLESAGADDRAALGAMIEAARQAVSDTASLQSQRGRAAWVGERTIGHPDGGATAYLRLLEAFARANPEALPDEVV</sequence>
<accession>A0ABU2JFZ8</accession>
<evidence type="ECO:0000256" key="1">
    <source>
        <dbReference type="ARBA" id="ARBA00022679"/>
    </source>
</evidence>
<dbReference type="SUPFAM" id="SSF101473">
    <property type="entry name" value="DhaL-like"/>
    <property type="match status" value="1"/>
</dbReference>
<proteinExistence type="predicted"/>
<dbReference type="Proteomes" id="UP001183176">
    <property type="component" value="Unassembled WGS sequence"/>
</dbReference>
<evidence type="ECO:0000256" key="2">
    <source>
        <dbReference type="ARBA" id="ARBA00022777"/>
    </source>
</evidence>
<feature type="domain" description="DhaL" evidence="4">
    <location>
        <begin position="4"/>
        <end position="202"/>
    </location>
</feature>
<dbReference type="PANTHER" id="PTHR28629:SF4">
    <property type="entry name" value="TRIOKINASE_FMN CYCLASE"/>
    <property type="match status" value="1"/>
</dbReference>
<reference evidence="6" key="1">
    <citation type="submission" date="2023-07" db="EMBL/GenBank/DDBJ databases">
        <title>30 novel species of actinomycetes from the DSMZ collection.</title>
        <authorList>
            <person name="Nouioui I."/>
        </authorList>
    </citation>
    <scope>NUCLEOTIDE SEQUENCE [LARGE SCALE GENOMIC DNA]</scope>
    <source>
        <strain evidence="6">DSM 44399</strain>
    </source>
</reference>
<dbReference type="SMART" id="SM01120">
    <property type="entry name" value="Dak2"/>
    <property type="match status" value="1"/>
</dbReference>
<dbReference type="RefSeq" id="WP_311425043.1">
    <property type="nucleotide sequence ID" value="NZ_JAVREH010000058.1"/>
</dbReference>
<name>A0ABU2JFZ8_9ACTN</name>
<dbReference type="PROSITE" id="PS51480">
    <property type="entry name" value="DHAL"/>
    <property type="match status" value="1"/>
</dbReference>